<evidence type="ECO:0000313" key="1">
    <source>
        <dbReference type="EMBL" id="JAD57728.1"/>
    </source>
</evidence>
<organism evidence="1">
    <name type="scientific">Arundo donax</name>
    <name type="common">Giant reed</name>
    <name type="synonym">Donax arundinaceus</name>
    <dbReference type="NCBI Taxonomy" id="35708"/>
    <lineage>
        <taxon>Eukaryota</taxon>
        <taxon>Viridiplantae</taxon>
        <taxon>Streptophyta</taxon>
        <taxon>Embryophyta</taxon>
        <taxon>Tracheophyta</taxon>
        <taxon>Spermatophyta</taxon>
        <taxon>Magnoliopsida</taxon>
        <taxon>Liliopsida</taxon>
        <taxon>Poales</taxon>
        <taxon>Poaceae</taxon>
        <taxon>PACMAD clade</taxon>
        <taxon>Arundinoideae</taxon>
        <taxon>Arundineae</taxon>
        <taxon>Arundo</taxon>
    </lineage>
</organism>
<dbReference type="EMBL" id="GBRH01240167">
    <property type="protein sequence ID" value="JAD57728.1"/>
    <property type="molecule type" value="Transcribed_RNA"/>
</dbReference>
<reference evidence="1" key="2">
    <citation type="journal article" date="2015" name="Data Brief">
        <title>Shoot transcriptome of the giant reed, Arundo donax.</title>
        <authorList>
            <person name="Barrero R.A."/>
            <person name="Guerrero F.D."/>
            <person name="Moolhuijzen P."/>
            <person name="Goolsby J.A."/>
            <person name="Tidwell J."/>
            <person name="Bellgard S.E."/>
            <person name="Bellgard M.I."/>
        </authorList>
    </citation>
    <scope>NUCLEOTIDE SEQUENCE</scope>
    <source>
        <tissue evidence="1">Shoot tissue taken approximately 20 cm above the soil surface</tissue>
    </source>
</reference>
<dbReference type="AlphaFoldDB" id="A0A0A9B6G5"/>
<sequence>MVGLGLGFGFWGRAEDLLRKEGLELQ</sequence>
<protein>
    <submittedName>
        <fullName evidence="1">Uncharacterized protein</fullName>
    </submittedName>
</protein>
<name>A0A0A9B6G5_ARUDO</name>
<reference evidence="1" key="1">
    <citation type="submission" date="2014-09" db="EMBL/GenBank/DDBJ databases">
        <authorList>
            <person name="Magalhaes I.L.F."/>
            <person name="Oliveira U."/>
            <person name="Santos F.R."/>
            <person name="Vidigal T.H.D.A."/>
            <person name="Brescovit A.D."/>
            <person name="Santos A.J."/>
        </authorList>
    </citation>
    <scope>NUCLEOTIDE SEQUENCE</scope>
    <source>
        <tissue evidence="1">Shoot tissue taken approximately 20 cm above the soil surface</tissue>
    </source>
</reference>
<proteinExistence type="predicted"/>
<accession>A0A0A9B6G5</accession>